<dbReference type="EMBL" id="GGEC01058769">
    <property type="protein sequence ID" value="MBX39253.1"/>
    <property type="molecule type" value="Transcribed_RNA"/>
</dbReference>
<name>A0A2P2N9U3_RHIMU</name>
<proteinExistence type="predicted"/>
<organism evidence="1">
    <name type="scientific">Rhizophora mucronata</name>
    <name type="common">Asiatic mangrove</name>
    <dbReference type="NCBI Taxonomy" id="61149"/>
    <lineage>
        <taxon>Eukaryota</taxon>
        <taxon>Viridiplantae</taxon>
        <taxon>Streptophyta</taxon>
        <taxon>Embryophyta</taxon>
        <taxon>Tracheophyta</taxon>
        <taxon>Spermatophyta</taxon>
        <taxon>Magnoliopsida</taxon>
        <taxon>eudicotyledons</taxon>
        <taxon>Gunneridae</taxon>
        <taxon>Pentapetalae</taxon>
        <taxon>rosids</taxon>
        <taxon>fabids</taxon>
        <taxon>Malpighiales</taxon>
        <taxon>Rhizophoraceae</taxon>
        <taxon>Rhizophora</taxon>
    </lineage>
</organism>
<sequence length="22" mass="2677">MNFKCNSDSPTFRMYFSFLKNV</sequence>
<dbReference type="AlphaFoldDB" id="A0A2P2N9U3"/>
<evidence type="ECO:0000313" key="1">
    <source>
        <dbReference type="EMBL" id="MBX39253.1"/>
    </source>
</evidence>
<accession>A0A2P2N9U3</accession>
<reference evidence="1" key="1">
    <citation type="submission" date="2018-02" db="EMBL/GenBank/DDBJ databases">
        <title>Rhizophora mucronata_Transcriptome.</title>
        <authorList>
            <person name="Meera S.P."/>
            <person name="Sreeshan A."/>
            <person name="Augustine A."/>
        </authorList>
    </citation>
    <scope>NUCLEOTIDE SEQUENCE</scope>
    <source>
        <tissue evidence="1">Leaf</tissue>
    </source>
</reference>
<protein>
    <submittedName>
        <fullName evidence="1">Uncharacterized protein</fullName>
    </submittedName>
</protein>